<organism evidence="2 3">
    <name type="scientific">Plectus sambesii</name>
    <dbReference type="NCBI Taxonomy" id="2011161"/>
    <lineage>
        <taxon>Eukaryota</taxon>
        <taxon>Metazoa</taxon>
        <taxon>Ecdysozoa</taxon>
        <taxon>Nematoda</taxon>
        <taxon>Chromadorea</taxon>
        <taxon>Plectida</taxon>
        <taxon>Plectina</taxon>
        <taxon>Plectoidea</taxon>
        <taxon>Plectidae</taxon>
        <taxon>Plectus</taxon>
    </lineage>
</organism>
<sequence length="475" mass="51774">MQVNAEDITVPWGRAPDPLDQQMQRWRIAVFQDMQAAIDGSKLYWLYDPIADENSQTSGARKGGPSILVFDTNVRCFVRDIQLSLRPNVEGVPKYFFPLKSPSPAGGTALVLCTQMQGYGSATLQFWRLNMTADGMNLAGPMMPLLHNPIPVGEDWIVCMREDAPELALLTGPGLTVWRINVDSPQPTAPIDSFGVPDGDMRRYYDGFIHGGSFYLLASTHDGTFDFSHVHKLDITGHNRMIPTGTRPDSMRGYPPPRKQAALDCTGGHVLLAGGELEDPNTGFVQRLVDYWTLNLATLEWHQLPGQMPLPLIEPRLTATNFGQVFVWGDFDQPLPGMPSGTHVRILRMSGMAADAPPSYGLSMSGGSVPPYPTSSPPTYQQVTTAPPYPANYPSSNEAPYPQPGSGGYPQQQPPPGAYGQAAPSYPQQGGFGGGYPQQQVPYSAPSSSGYPQQMPPGQQAFYPPDNKKKDCSIM</sequence>
<dbReference type="WBParaSite" id="PSAMB.scaffold3656size17399.g22138.t1">
    <property type="protein sequence ID" value="PSAMB.scaffold3656size17399.g22138.t1"/>
    <property type="gene ID" value="PSAMB.scaffold3656size17399.g22138"/>
</dbReference>
<feature type="compositionally biased region" description="Low complexity" evidence="1">
    <location>
        <begin position="418"/>
        <end position="429"/>
    </location>
</feature>
<dbReference type="Gene3D" id="2.120.10.80">
    <property type="entry name" value="Kelch-type beta propeller"/>
    <property type="match status" value="1"/>
</dbReference>
<dbReference type="AlphaFoldDB" id="A0A914WB41"/>
<dbReference type="Proteomes" id="UP000887566">
    <property type="component" value="Unplaced"/>
</dbReference>
<name>A0A914WB41_9BILA</name>
<accession>A0A914WB41</accession>
<evidence type="ECO:0000256" key="1">
    <source>
        <dbReference type="SAM" id="MobiDB-lite"/>
    </source>
</evidence>
<proteinExistence type="predicted"/>
<dbReference type="SUPFAM" id="SSF50965">
    <property type="entry name" value="Galactose oxidase, central domain"/>
    <property type="match status" value="1"/>
</dbReference>
<feature type="compositionally biased region" description="Basic and acidic residues" evidence="1">
    <location>
        <begin position="466"/>
        <end position="475"/>
    </location>
</feature>
<feature type="region of interest" description="Disordered" evidence="1">
    <location>
        <begin position="365"/>
        <end position="475"/>
    </location>
</feature>
<evidence type="ECO:0000313" key="2">
    <source>
        <dbReference type="Proteomes" id="UP000887566"/>
    </source>
</evidence>
<dbReference type="InterPro" id="IPR011043">
    <property type="entry name" value="Gal_Oxase/kelch_b-propeller"/>
</dbReference>
<reference evidence="3" key="1">
    <citation type="submission" date="2022-11" db="UniProtKB">
        <authorList>
            <consortium name="WormBaseParasite"/>
        </authorList>
    </citation>
    <scope>IDENTIFICATION</scope>
</reference>
<dbReference type="InterPro" id="IPR015915">
    <property type="entry name" value="Kelch-typ_b-propeller"/>
</dbReference>
<protein>
    <submittedName>
        <fullName evidence="3">Uncharacterized protein</fullName>
    </submittedName>
</protein>
<evidence type="ECO:0000313" key="3">
    <source>
        <dbReference type="WBParaSite" id="PSAMB.scaffold3656size17399.g22138.t1"/>
    </source>
</evidence>
<keyword evidence="2" id="KW-1185">Reference proteome</keyword>